<comment type="caution">
    <text evidence="3">The sequence shown here is derived from an EMBL/GenBank/DDBJ whole genome shotgun (WGS) entry which is preliminary data.</text>
</comment>
<feature type="compositionally biased region" description="Acidic residues" evidence="1">
    <location>
        <begin position="337"/>
        <end position="349"/>
    </location>
</feature>
<dbReference type="GO" id="GO:0003676">
    <property type="term" value="F:nucleic acid binding"/>
    <property type="evidence" value="ECO:0007669"/>
    <property type="project" value="InterPro"/>
</dbReference>
<feature type="non-terminal residue" evidence="3">
    <location>
        <position position="435"/>
    </location>
</feature>
<evidence type="ECO:0000256" key="1">
    <source>
        <dbReference type="SAM" id="MobiDB-lite"/>
    </source>
</evidence>
<proteinExistence type="predicted"/>
<dbReference type="AlphaFoldDB" id="A0A5J4TRI5"/>
<evidence type="ECO:0000313" key="4">
    <source>
        <dbReference type="Proteomes" id="UP000324800"/>
    </source>
</evidence>
<feature type="domain" description="Tc1-like transposase DDE" evidence="2">
    <location>
        <begin position="115"/>
        <end position="248"/>
    </location>
</feature>
<feature type="compositionally biased region" description="Basic and acidic residues" evidence="1">
    <location>
        <begin position="353"/>
        <end position="366"/>
    </location>
</feature>
<dbReference type="Gene3D" id="3.30.420.10">
    <property type="entry name" value="Ribonuclease H-like superfamily/Ribonuclease H"/>
    <property type="match status" value="1"/>
</dbReference>
<dbReference type="OrthoDB" id="7976214at2759"/>
<dbReference type="InterPro" id="IPR036397">
    <property type="entry name" value="RNaseH_sf"/>
</dbReference>
<reference evidence="3 4" key="1">
    <citation type="submission" date="2019-03" db="EMBL/GenBank/DDBJ databases">
        <title>Single cell metagenomics reveals metabolic interactions within the superorganism composed of flagellate Streblomastix strix and complex community of Bacteroidetes bacteria on its surface.</title>
        <authorList>
            <person name="Treitli S.C."/>
            <person name="Kolisko M."/>
            <person name="Husnik F."/>
            <person name="Keeling P."/>
            <person name="Hampl V."/>
        </authorList>
    </citation>
    <scope>NUCLEOTIDE SEQUENCE [LARGE SCALE GENOMIC DNA]</scope>
    <source>
        <strain evidence="3">ST1C</strain>
    </source>
</reference>
<dbReference type="PANTHER" id="PTHR46564:SF1">
    <property type="entry name" value="TRANSPOSASE"/>
    <property type="match status" value="1"/>
</dbReference>
<accession>A0A5J4TRI5</accession>
<name>A0A5J4TRI5_9EUKA</name>
<protein>
    <recommendedName>
        <fullName evidence="2">Tc1-like transposase DDE domain-containing protein</fullName>
    </recommendedName>
</protein>
<dbReference type="EMBL" id="SNRW01026347">
    <property type="protein sequence ID" value="KAA6360867.1"/>
    <property type="molecule type" value="Genomic_DNA"/>
</dbReference>
<sequence length="435" mass="50350">MEEKEGENKIVKRGGNVYEKITPLLSVQMSEMVNKDCTITAKQIQAKIAEDYDTNLSISQLNLYLREGLERHNMSRITIKKLRVHENARDSLETLDDRVQYVSDYLKLKLTGAEFVFIDESSFQQLELRNQGRSPIGTPAITHRNRREITNISAITAICQTFGILHVTFVVGSNDSDTIVLFLDSLFIEMKDKGIVQIVLVMDNAPVHLTELVKDKIKKSNHILLNSAKWSCELNPIEYIFGIWKKRVVIPPSESNPRQVINHLNTAFSKISTLEVRRCINMVELLLFPLALKRQTIKLNTGMQHIQQYLRNYIENNISQKSNVVISLNDLDFDEAESYDENNETEEFNDAQQLEKDKNTQKKNNEDTQIIEHQIDLEHIENEMEFLKDNYDELEGNIDNLDKKELKLQYPSHQILQQMSHAGFQMSDRSLQQLI</sequence>
<dbReference type="Proteomes" id="UP000324800">
    <property type="component" value="Unassembled WGS sequence"/>
</dbReference>
<evidence type="ECO:0000313" key="3">
    <source>
        <dbReference type="EMBL" id="KAA6360867.1"/>
    </source>
</evidence>
<dbReference type="PANTHER" id="PTHR46564">
    <property type="entry name" value="TRANSPOSASE"/>
    <property type="match status" value="1"/>
</dbReference>
<evidence type="ECO:0000259" key="2">
    <source>
        <dbReference type="Pfam" id="PF13358"/>
    </source>
</evidence>
<organism evidence="3 4">
    <name type="scientific">Streblomastix strix</name>
    <dbReference type="NCBI Taxonomy" id="222440"/>
    <lineage>
        <taxon>Eukaryota</taxon>
        <taxon>Metamonada</taxon>
        <taxon>Preaxostyla</taxon>
        <taxon>Oxymonadida</taxon>
        <taxon>Streblomastigidae</taxon>
        <taxon>Streblomastix</taxon>
    </lineage>
</organism>
<dbReference type="InterPro" id="IPR038717">
    <property type="entry name" value="Tc1-like_DDE_dom"/>
</dbReference>
<gene>
    <name evidence="3" type="ORF">EZS28_043606</name>
</gene>
<dbReference type="Pfam" id="PF13358">
    <property type="entry name" value="DDE_3"/>
    <property type="match status" value="1"/>
</dbReference>
<feature type="region of interest" description="Disordered" evidence="1">
    <location>
        <begin position="337"/>
        <end position="367"/>
    </location>
</feature>